<evidence type="ECO:0000256" key="10">
    <source>
        <dbReference type="SAM" id="SignalP"/>
    </source>
</evidence>
<evidence type="ECO:0000313" key="12">
    <source>
        <dbReference type="Proteomes" id="UP000289411"/>
    </source>
</evidence>
<evidence type="ECO:0000256" key="4">
    <source>
        <dbReference type="ARBA" id="ARBA00022692"/>
    </source>
</evidence>
<feature type="chain" id="PRO_5020638921" evidence="10">
    <location>
        <begin position="18"/>
        <end position="442"/>
    </location>
</feature>
<sequence>MRGLRSLLMLAALAPLAGGCALTADRDEAAACASAAAGLAAPVRLRVGHATPLPADAQGRAGLRVDLAPEDPDVGLPWLDCRFARTGRTPEIVALARPSGPVDDTHLFFLKRFWLGSEAAAEAAAPDDEAPLPDLPFGLAYALQQALDALPDAAVYGLLAAAYSLVYGLSGRINLAFGEIAALGGIAAVTGAVAMRDAAPGPLLGLALGLGVWTAMLHGGAVEATALWRLRRAPGQQALVATLGVALVLREYARLATGAQPRWVAPVLAEPVRLARAGAFVVTVTPMALLLAAGAAATSAGLLLLFRLTRFGRDWRATADDPLAAALMGIDPRRLSLQTALLAAAVVGAAGAGVTLHYGGIGFDYTTGLGLKALIAAIVGGIGSVPGAFLGGVGIAAFEALWSSALPVGDRDLALDVLLVAVLTLRPGGLFGAREPLPRRMP</sequence>
<keyword evidence="12" id="KW-1185">Reference proteome</keyword>
<reference evidence="11 12" key="2">
    <citation type="submission" date="2019-02" db="EMBL/GenBank/DDBJ databases">
        <title>'Lichenibacterium ramalinii' gen. nov. sp. nov., 'Lichenibacterium minor' gen. nov. sp. nov.</title>
        <authorList>
            <person name="Pankratov T."/>
        </authorList>
    </citation>
    <scope>NUCLEOTIDE SEQUENCE [LARGE SCALE GENOMIC DNA]</scope>
    <source>
        <strain evidence="11 12">RmlP001</strain>
    </source>
</reference>
<feature type="transmembrane region" description="Helical" evidence="9">
    <location>
        <begin position="176"/>
        <end position="195"/>
    </location>
</feature>
<dbReference type="InterPro" id="IPR052157">
    <property type="entry name" value="BCAA_transport_permease"/>
</dbReference>
<feature type="transmembrane region" description="Helical" evidence="9">
    <location>
        <begin position="201"/>
        <end position="226"/>
    </location>
</feature>
<comment type="similarity">
    <text evidence="8">Belongs to the binding-protein-dependent transport system permease family. LivHM subfamily.</text>
</comment>
<keyword evidence="2" id="KW-0813">Transport</keyword>
<dbReference type="PANTHER" id="PTHR11795:SF445">
    <property type="entry name" value="AMINO ACID ABC TRANSPORTER PERMEASE PROTEIN"/>
    <property type="match status" value="1"/>
</dbReference>
<comment type="subcellular location">
    <subcellularLocation>
        <location evidence="1">Cell membrane</location>
        <topology evidence="1">Multi-pass membrane protein</topology>
    </subcellularLocation>
</comment>
<keyword evidence="10" id="KW-0732">Signal</keyword>
<evidence type="ECO:0000256" key="1">
    <source>
        <dbReference type="ARBA" id="ARBA00004651"/>
    </source>
</evidence>
<reference evidence="11 12" key="1">
    <citation type="submission" date="2018-09" db="EMBL/GenBank/DDBJ databases">
        <authorList>
            <person name="Grouzdev D.S."/>
            <person name="Krutkina M.S."/>
        </authorList>
    </citation>
    <scope>NUCLEOTIDE SEQUENCE [LARGE SCALE GENOMIC DNA]</scope>
    <source>
        <strain evidence="11 12">RmlP001</strain>
    </source>
</reference>
<evidence type="ECO:0000256" key="9">
    <source>
        <dbReference type="SAM" id="Phobius"/>
    </source>
</evidence>
<dbReference type="PANTHER" id="PTHR11795">
    <property type="entry name" value="BRANCHED-CHAIN AMINO ACID TRANSPORT SYSTEM PERMEASE PROTEIN LIVH"/>
    <property type="match status" value="1"/>
</dbReference>
<evidence type="ECO:0000256" key="7">
    <source>
        <dbReference type="ARBA" id="ARBA00023136"/>
    </source>
</evidence>
<dbReference type="InterPro" id="IPR001851">
    <property type="entry name" value="ABC_transp_permease"/>
</dbReference>
<keyword evidence="6 9" id="KW-1133">Transmembrane helix</keyword>
<keyword evidence="4 9" id="KW-0812">Transmembrane</keyword>
<comment type="caution">
    <text evidence="11">The sequence shown here is derived from an EMBL/GenBank/DDBJ whole genome shotgun (WGS) entry which is preliminary data.</text>
</comment>
<protein>
    <submittedName>
        <fullName evidence="11">Branched-chain amino acid ABC transporter permease</fullName>
    </submittedName>
</protein>
<dbReference type="CDD" id="cd06582">
    <property type="entry name" value="TM_PBP1_LivH_like"/>
    <property type="match status" value="1"/>
</dbReference>
<dbReference type="Pfam" id="PF02653">
    <property type="entry name" value="BPD_transp_2"/>
    <property type="match status" value="1"/>
</dbReference>
<accession>A0A4Q2R917</accession>
<evidence type="ECO:0000256" key="3">
    <source>
        <dbReference type="ARBA" id="ARBA00022475"/>
    </source>
</evidence>
<feature type="transmembrane region" description="Helical" evidence="9">
    <location>
        <begin position="277"/>
        <end position="306"/>
    </location>
</feature>
<dbReference type="GO" id="GO:0022857">
    <property type="term" value="F:transmembrane transporter activity"/>
    <property type="evidence" value="ECO:0007669"/>
    <property type="project" value="InterPro"/>
</dbReference>
<dbReference type="PROSITE" id="PS51257">
    <property type="entry name" value="PROKAR_LIPOPROTEIN"/>
    <property type="match status" value="1"/>
</dbReference>
<feature type="signal peptide" evidence="10">
    <location>
        <begin position="1"/>
        <end position="17"/>
    </location>
</feature>
<keyword evidence="7 9" id="KW-0472">Membrane</keyword>
<evidence type="ECO:0000256" key="2">
    <source>
        <dbReference type="ARBA" id="ARBA00022448"/>
    </source>
</evidence>
<evidence type="ECO:0000313" key="11">
    <source>
        <dbReference type="EMBL" id="RYB03389.1"/>
    </source>
</evidence>
<proteinExistence type="inferred from homology"/>
<gene>
    <name evidence="11" type="ORF">D3272_16630</name>
</gene>
<dbReference type="RefSeq" id="WP_129220342.1">
    <property type="nucleotide sequence ID" value="NZ_QYBC01000014.1"/>
</dbReference>
<name>A0A4Q2R917_9HYPH</name>
<evidence type="ECO:0000256" key="5">
    <source>
        <dbReference type="ARBA" id="ARBA00022970"/>
    </source>
</evidence>
<dbReference type="EMBL" id="QYBC01000014">
    <property type="protein sequence ID" value="RYB03389.1"/>
    <property type="molecule type" value="Genomic_DNA"/>
</dbReference>
<evidence type="ECO:0000256" key="8">
    <source>
        <dbReference type="ARBA" id="ARBA00037998"/>
    </source>
</evidence>
<dbReference type="Proteomes" id="UP000289411">
    <property type="component" value="Unassembled WGS sequence"/>
</dbReference>
<organism evidence="11 12">
    <name type="scientific">Lichenibacterium ramalinae</name>
    <dbReference type="NCBI Taxonomy" id="2316527"/>
    <lineage>
        <taxon>Bacteria</taxon>
        <taxon>Pseudomonadati</taxon>
        <taxon>Pseudomonadota</taxon>
        <taxon>Alphaproteobacteria</taxon>
        <taxon>Hyphomicrobiales</taxon>
        <taxon>Lichenihabitantaceae</taxon>
        <taxon>Lichenibacterium</taxon>
    </lineage>
</organism>
<feature type="transmembrane region" description="Helical" evidence="9">
    <location>
        <begin position="340"/>
        <end position="361"/>
    </location>
</feature>
<keyword evidence="5" id="KW-0029">Amino-acid transport</keyword>
<feature type="transmembrane region" description="Helical" evidence="9">
    <location>
        <begin position="373"/>
        <end position="401"/>
    </location>
</feature>
<keyword evidence="3" id="KW-1003">Cell membrane</keyword>
<dbReference type="OrthoDB" id="9811695at2"/>
<dbReference type="GO" id="GO:0006865">
    <property type="term" value="P:amino acid transport"/>
    <property type="evidence" value="ECO:0007669"/>
    <property type="project" value="UniProtKB-KW"/>
</dbReference>
<dbReference type="GO" id="GO:0005886">
    <property type="term" value="C:plasma membrane"/>
    <property type="evidence" value="ECO:0007669"/>
    <property type="project" value="UniProtKB-SubCell"/>
</dbReference>
<evidence type="ECO:0000256" key="6">
    <source>
        <dbReference type="ARBA" id="ARBA00022989"/>
    </source>
</evidence>
<dbReference type="AlphaFoldDB" id="A0A4Q2R917"/>